<keyword evidence="2" id="KW-0472">Membrane</keyword>
<proteinExistence type="predicted"/>
<feature type="transmembrane region" description="Helical" evidence="2">
    <location>
        <begin position="43"/>
        <end position="64"/>
    </location>
</feature>
<evidence type="ECO:0000313" key="4">
    <source>
        <dbReference type="Proteomes" id="UP001501444"/>
    </source>
</evidence>
<evidence type="ECO:0000256" key="2">
    <source>
        <dbReference type="SAM" id="Phobius"/>
    </source>
</evidence>
<evidence type="ECO:0000313" key="3">
    <source>
        <dbReference type="EMBL" id="GAA2358647.1"/>
    </source>
</evidence>
<keyword evidence="2" id="KW-0812">Transmembrane</keyword>
<accession>A0ABN3GSP0</accession>
<organism evidence="3 4">
    <name type="scientific">Dactylosporangium salmoneum</name>
    <dbReference type="NCBI Taxonomy" id="53361"/>
    <lineage>
        <taxon>Bacteria</taxon>
        <taxon>Bacillati</taxon>
        <taxon>Actinomycetota</taxon>
        <taxon>Actinomycetes</taxon>
        <taxon>Micromonosporales</taxon>
        <taxon>Micromonosporaceae</taxon>
        <taxon>Dactylosporangium</taxon>
    </lineage>
</organism>
<gene>
    <name evidence="3" type="ORF">GCM10010170_052560</name>
</gene>
<feature type="region of interest" description="Disordered" evidence="1">
    <location>
        <begin position="1"/>
        <end position="28"/>
    </location>
</feature>
<keyword evidence="4" id="KW-1185">Reference proteome</keyword>
<dbReference type="Proteomes" id="UP001501444">
    <property type="component" value="Unassembled WGS sequence"/>
</dbReference>
<comment type="caution">
    <text evidence="3">The sequence shown here is derived from an EMBL/GenBank/DDBJ whole genome shotgun (WGS) entry which is preliminary data.</text>
</comment>
<name>A0ABN3GSP0_9ACTN</name>
<evidence type="ECO:0000256" key="1">
    <source>
        <dbReference type="SAM" id="MobiDB-lite"/>
    </source>
</evidence>
<sequence length="70" mass="6695">MVECDDGARAGGLLGAAGVSHGRQGMARRSTTDDAVAMRVVRCLVAASVLSAAVVLAAPGVALASGGADG</sequence>
<reference evidence="3 4" key="1">
    <citation type="journal article" date="2019" name="Int. J. Syst. Evol. Microbiol.">
        <title>The Global Catalogue of Microorganisms (GCM) 10K type strain sequencing project: providing services to taxonomists for standard genome sequencing and annotation.</title>
        <authorList>
            <consortium name="The Broad Institute Genomics Platform"/>
            <consortium name="The Broad Institute Genome Sequencing Center for Infectious Disease"/>
            <person name="Wu L."/>
            <person name="Ma J."/>
        </authorList>
    </citation>
    <scope>NUCLEOTIDE SEQUENCE [LARGE SCALE GENOMIC DNA]</scope>
    <source>
        <strain evidence="3 4">JCM 3272</strain>
    </source>
</reference>
<keyword evidence="2" id="KW-1133">Transmembrane helix</keyword>
<protein>
    <submittedName>
        <fullName evidence="3">Uncharacterized protein</fullName>
    </submittedName>
</protein>
<dbReference type="EMBL" id="BAAARV010000046">
    <property type="protein sequence ID" value="GAA2358647.1"/>
    <property type="molecule type" value="Genomic_DNA"/>
</dbReference>